<comment type="subcellular location">
    <subcellularLocation>
        <location evidence="1">Membrane</location>
        <topology evidence="1">Multi-pass membrane protein</topology>
    </subcellularLocation>
</comment>
<gene>
    <name evidence="8" type="ORF">DCS_04048</name>
</gene>
<dbReference type="EMBL" id="LAYC01000002">
    <property type="protein sequence ID" value="KYK57041.1"/>
    <property type="molecule type" value="Genomic_DNA"/>
</dbReference>
<dbReference type="Gene3D" id="1.20.1070.10">
    <property type="entry name" value="Rhodopsin 7-helix transmembrane proteins"/>
    <property type="match status" value="1"/>
</dbReference>
<keyword evidence="2 6" id="KW-0812">Transmembrane</keyword>
<organism evidence="8 9">
    <name type="scientific">Drechmeria coniospora</name>
    <name type="common">Nematophagous fungus</name>
    <name type="synonym">Meria coniospora</name>
    <dbReference type="NCBI Taxonomy" id="98403"/>
    <lineage>
        <taxon>Eukaryota</taxon>
        <taxon>Fungi</taxon>
        <taxon>Dikarya</taxon>
        <taxon>Ascomycota</taxon>
        <taxon>Pezizomycotina</taxon>
        <taxon>Sordariomycetes</taxon>
        <taxon>Hypocreomycetidae</taxon>
        <taxon>Hypocreales</taxon>
        <taxon>Ophiocordycipitaceae</taxon>
        <taxon>Drechmeria</taxon>
    </lineage>
</organism>
<dbReference type="AlphaFoldDB" id="A0A151GJ16"/>
<evidence type="ECO:0000256" key="5">
    <source>
        <dbReference type="SAM" id="MobiDB-lite"/>
    </source>
</evidence>
<feature type="transmembrane region" description="Helical" evidence="6">
    <location>
        <begin position="67"/>
        <end position="89"/>
    </location>
</feature>
<evidence type="ECO:0000259" key="7">
    <source>
        <dbReference type="PROSITE" id="PS50262"/>
    </source>
</evidence>
<dbReference type="InterPro" id="IPR000276">
    <property type="entry name" value="GPCR_Rhodpsn"/>
</dbReference>
<feature type="domain" description="G-protein coupled receptors family 1 profile" evidence="7">
    <location>
        <begin position="144"/>
        <end position="411"/>
    </location>
</feature>
<dbReference type="GO" id="GO:0004930">
    <property type="term" value="F:G protein-coupled receptor activity"/>
    <property type="evidence" value="ECO:0007669"/>
    <property type="project" value="InterPro"/>
</dbReference>
<dbReference type="STRING" id="98403.A0A151GJ16"/>
<dbReference type="GO" id="GO:0007189">
    <property type="term" value="P:adenylate cyclase-activating G protein-coupled receptor signaling pathway"/>
    <property type="evidence" value="ECO:0007669"/>
    <property type="project" value="TreeGrafter"/>
</dbReference>
<keyword evidence="4 6" id="KW-0472">Membrane</keyword>
<dbReference type="GO" id="GO:0005886">
    <property type="term" value="C:plasma membrane"/>
    <property type="evidence" value="ECO:0007669"/>
    <property type="project" value="TreeGrafter"/>
</dbReference>
<dbReference type="PANTHER" id="PTHR23112">
    <property type="entry name" value="G PROTEIN-COUPLED RECEPTOR 157-RELATED"/>
    <property type="match status" value="1"/>
</dbReference>
<reference evidence="8 9" key="1">
    <citation type="journal article" date="2016" name="Sci. Rep.">
        <title>Insights into Adaptations to a Near-Obligate Nematode Endoparasitic Lifestyle from the Finished Genome of Drechmeria coniospora.</title>
        <authorList>
            <person name="Zhang L."/>
            <person name="Zhou Z."/>
            <person name="Guo Q."/>
            <person name="Fokkens L."/>
            <person name="Miskei M."/>
            <person name="Pocsi I."/>
            <person name="Zhang W."/>
            <person name="Chen M."/>
            <person name="Wang L."/>
            <person name="Sun Y."/>
            <person name="Donzelli B.G."/>
            <person name="Gibson D.M."/>
            <person name="Nelson D.R."/>
            <person name="Luo J.G."/>
            <person name="Rep M."/>
            <person name="Liu H."/>
            <person name="Yang S."/>
            <person name="Wang J."/>
            <person name="Krasnoff S.B."/>
            <person name="Xu Y."/>
            <person name="Molnar I."/>
            <person name="Lin M."/>
        </authorList>
    </citation>
    <scope>NUCLEOTIDE SEQUENCE [LARGE SCALE GENOMIC DNA]</scope>
    <source>
        <strain evidence="8 9">ARSEF 6962</strain>
    </source>
</reference>
<feature type="transmembrane region" description="Helical" evidence="6">
    <location>
        <begin position="361"/>
        <end position="380"/>
    </location>
</feature>
<dbReference type="RefSeq" id="XP_040656393.1">
    <property type="nucleotide sequence ID" value="XM_040801360.1"/>
</dbReference>
<dbReference type="CDD" id="cd00637">
    <property type="entry name" value="7tm_classA_rhodopsin-like"/>
    <property type="match status" value="1"/>
</dbReference>
<keyword evidence="3 6" id="KW-1133">Transmembrane helix</keyword>
<evidence type="ECO:0000256" key="2">
    <source>
        <dbReference type="ARBA" id="ARBA00022692"/>
    </source>
</evidence>
<feature type="transmembrane region" description="Helical" evidence="6">
    <location>
        <begin position="392"/>
        <end position="412"/>
    </location>
</feature>
<feature type="transmembrane region" description="Helical" evidence="6">
    <location>
        <begin position="241"/>
        <end position="263"/>
    </location>
</feature>
<feature type="transmembrane region" description="Helical" evidence="6">
    <location>
        <begin position="165"/>
        <end position="188"/>
    </location>
</feature>
<name>A0A151GJ16_DRECN</name>
<feature type="transmembrane region" description="Helical" evidence="6">
    <location>
        <begin position="208"/>
        <end position="229"/>
    </location>
</feature>
<dbReference type="Proteomes" id="UP000076580">
    <property type="component" value="Chromosome 02"/>
</dbReference>
<dbReference type="SUPFAM" id="SSF81321">
    <property type="entry name" value="Family A G protein-coupled receptor-like"/>
    <property type="match status" value="1"/>
</dbReference>
<dbReference type="Pfam" id="PF00001">
    <property type="entry name" value="7tm_1"/>
    <property type="match status" value="1"/>
</dbReference>
<evidence type="ECO:0000313" key="9">
    <source>
        <dbReference type="Proteomes" id="UP000076580"/>
    </source>
</evidence>
<proteinExistence type="predicted"/>
<dbReference type="InParanoid" id="A0A151GJ16"/>
<sequence>MSSLADSSPRFPLVSCRHLLRALLFFPPSRRHVQAGRKQLVVLTMTLEKLNLDSRSLSPLPSSLRGGLIAIAVLALVSFVACATLFVYLTTKLVAWRYFLKEHPSPPSPQVPASPPQPTTEFTLGIDGIFKGPPRDGDQDDAASDLPSSGAVLRSQPVRKPPNQFLVLIYNLFLADMHQSLAFLLNAIWLRRDGILVGTSTCWSQGFFVSTGNLASSMFIMSIAIHTYMSVVEKRRPRQRFLYLSVVAIWLFVYLVSLLPVALTRNGEEHGGFYVRVGAWVCLGLPVRPVRGPQLSVCQCSMNKEYENLRLATHYLFIILALTITSALYVTTFISLRRPRTRARKTVDPDGEAVLTHKTAFLIYPAIYVACTMPLAFGRIATMAGQKLPLGFFYFAGAMIAFNGFFDCLLFGSTRNVLIFGLAEDLGSEDTGVKTFAFLQTPKSRQFGNLVWIEGGRAAPAREDPVDRPCFWHRLRNGRRRTEHWPRQEPRNTSRASLRSTAIHMDTVMSVVVEAGESNQHQSYPRAASAATSSLKSADEVYIS</sequence>
<accession>A0A151GJ16</accession>
<dbReference type="PANTHER" id="PTHR23112:SF37">
    <property type="entry name" value="G PROTEIN-COUPLED RECEPTOR GPR1"/>
    <property type="match status" value="1"/>
</dbReference>
<dbReference type="PROSITE" id="PS50262">
    <property type="entry name" value="G_PROTEIN_RECEP_F1_2"/>
    <property type="match status" value="1"/>
</dbReference>
<dbReference type="GeneID" id="63716691"/>
<evidence type="ECO:0000256" key="4">
    <source>
        <dbReference type="ARBA" id="ARBA00023136"/>
    </source>
</evidence>
<comment type="caution">
    <text evidence="8">The sequence shown here is derived from an EMBL/GenBank/DDBJ whole genome shotgun (WGS) entry which is preliminary data.</text>
</comment>
<feature type="region of interest" description="Disordered" evidence="5">
    <location>
        <begin position="136"/>
        <end position="155"/>
    </location>
</feature>
<feature type="transmembrane region" description="Helical" evidence="6">
    <location>
        <begin position="315"/>
        <end position="336"/>
    </location>
</feature>
<evidence type="ECO:0000256" key="1">
    <source>
        <dbReference type="ARBA" id="ARBA00004141"/>
    </source>
</evidence>
<protein>
    <recommendedName>
        <fullName evidence="7">G-protein coupled receptors family 1 profile domain-containing protein</fullName>
    </recommendedName>
</protein>
<evidence type="ECO:0000256" key="6">
    <source>
        <dbReference type="SAM" id="Phobius"/>
    </source>
</evidence>
<evidence type="ECO:0000256" key="3">
    <source>
        <dbReference type="ARBA" id="ARBA00022989"/>
    </source>
</evidence>
<evidence type="ECO:0000313" key="8">
    <source>
        <dbReference type="EMBL" id="KYK57041.1"/>
    </source>
</evidence>
<keyword evidence="9" id="KW-1185">Reference proteome</keyword>
<dbReference type="InterPro" id="IPR017452">
    <property type="entry name" value="GPCR_Rhodpsn_7TM"/>
</dbReference>